<dbReference type="AlphaFoldDB" id="A0A081CEH9"/>
<feature type="compositionally biased region" description="Low complexity" evidence="4">
    <location>
        <begin position="603"/>
        <end position="613"/>
    </location>
</feature>
<dbReference type="PANTHER" id="PTHR48032:SF6">
    <property type="entry name" value="RNA-BINDING (RRM_RBD_RNP MOTIFS) FAMILY PROTEIN"/>
    <property type="match status" value="1"/>
</dbReference>
<name>A0A081CEH9_PSEA2</name>
<feature type="transmembrane region" description="Helical" evidence="5">
    <location>
        <begin position="257"/>
        <end position="285"/>
    </location>
</feature>
<feature type="compositionally biased region" description="Basic and acidic residues" evidence="4">
    <location>
        <begin position="149"/>
        <end position="160"/>
    </location>
</feature>
<evidence type="ECO:0000313" key="7">
    <source>
        <dbReference type="EMBL" id="GAK65075.1"/>
    </source>
</evidence>
<dbReference type="GO" id="GO:0006417">
    <property type="term" value="P:regulation of translation"/>
    <property type="evidence" value="ECO:0007669"/>
    <property type="project" value="TreeGrafter"/>
</dbReference>
<dbReference type="Gene3D" id="3.30.70.330">
    <property type="match status" value="2"/>
</dbReference>
<feature type="compositionally biased region" description="Low complexity" evidence="4">
    <location>
        <begin position="67"/>
        <end position="88"/>
    </location>
</feature>
<dbReference type="GeneID" id="26304012"/>
<feature type="region of interest" description="Disordered" evidence="4">
    <location>
        <begin position="21"/>
        <end position="160"/>
    </location>
</feature>
<dbReference type="InterPro" id="IPR035979">
    <property type="entry name" value="RBD_domain_sf"/>
</dbReference>
<feature type="domain" description="RRM" evidence="6">
    <location>
        <begin position="291"/>
        <end position="366"/>
    </location>
</feature>
<feature type="compositionally biased region" description="Basic and acidic residues" evidence="4">
    <location>
        <begin position="51"/>
        <end position="65"/>
    </location>
</feature>
<dbReference type="SUPFAM" id="SSF54928">
    <property type="entry name" value="RNA-binding domain, RBD"/>
    <property type="match status" value="2"/>
</dbReference>
<dbReference type="PROSITE" id="PS50102">
    <property type="entry name" value="RRM"/>
    <property type="match status" value="2"/>
</dbReference>
<keyword evidence="1" id="KW-0677">Repeat</keyword>
<keyword evidence="5" id="KW-0472">Membrane</keyword>
<evidence type="ECO:0000259" key="6">
    <source>
        <dbReference type="PROSITE" id="PS50102"/>
    </source>
</evidence>
<evidence type="ECO:0000256" key="1">
    <source>
        <dbReference type="ARBA" id="ARBA00022737"/>
    </source>
</evidence>
<dbReference type="CDD" id="cd12577">
    <property type="entry name" value="RRM1_Hrp1p"/>
    <property type="match status" value="1"/>
</dbReference>
<feature type="compositionally biased region" description="Basic and acidic residues" evidence="4">
    <location>
        <begin position="631"/>
        <end position="647"/>
    </location>
</feature>
<evidence type="ECO:0000313" key="8">
    <source>
        <dbReference type="Proteomes" id="UP000053758"/>
    </source>
</evidence>
<dbReference type="InterPro" id="IPR034156">
    <property type="entry name" value="Hrp1_RRM1"/>
</dbReference>
<dbReference type="GO" id="GO:0003729">
    <property type="term" value="F:mRNA binding"/>
    <property type="evidence" value="ECO:0007669"/>
    <property type="project" value="TreeGrafter"/>
</dbReference>
<evidence type="ECO:0000256" key="3">
    <source>
        <dbReference type="PROSITE-ProRule" id="PRU00176"/>
    </source>
</evidence>
<keyword evidence="2 3" id="KW-0694">RNA-binding</keyword>
<keyword evidence="5" id="KW-1133">Transmembrane helix</keyword>
<gene>
    <name evidence="7" type="ORF">PAN0_007c3292</name>
</gene>
<accession>A0A081CEH9</accession>
<feature type="compositionally biased region" description="Basic and acidic residues" evidence="4">
    <location>
        <begin position="30"/>
        <end position="40"/>
    </location>
</feature>
<dbReference type="InterPro" id="IPR000504">
    <property type="entry name" value="RRM_dom"/>
</dbReference>
<dbReference type="FunFam" id="3.30.70.330:FF:000025">
    <property type="entry name" value="RNA-binding protein Musashi homolog 2 isoform X1"/>
    <property type="match status" value="1"/>
</dbReference>
<dbReference type="InterPro" id="IPR012677">
    <property type="entry name" value="Nucleotide-bd_a/b_plait_sf"/>
</dbReference>
<dbReference type="RefSeq" id="XP_014656862.1">
    <property type="nucleotide sequence ID" value="XM_014801376.1"/>
</dbReference>
<dbReference type="HOGENOM" id="CLU_471881_0_0_1"/>
<sequence>MASLEDTDDLYADLYGAAEGGVGDVVDLGSEDKDTAKVEQDLIGYEDDDQKDVGGDSRDAGKSGDEAAAAPSTSSFIPPPSSAQQQQQHGGGMQIKGSFIPPPESSSQAHGDVRDLTPSSRNDASASAYDAGAGGYGGQQGAADANRNGNRELPPHEMPEEGRAIGFGIPARSWTMVLQSGSIHLTSTVIDLLHSSPCRLSRSLVLFTNRHRFTSHRVVSQRILHRHDPCCHRHRHRHRHYRHMHITTVADTFTVTVFAFIIIAATTVIFVVFVIICIITVTVVIRFTHLIKMFVGGLNWDTTEDSLRRHFSQFGEVGHCTVMRDANTGRSRGFAFLNFVDPKAVNTVMVREHYLDGKVIDPKRAIPRPQQSHHGLGGGFGAGQPAANQKLFVGGLPASVTPESFRTFFEQFGTLSECTCMMDRETGRPRGFGFLTYADDASLERILSTNPILFDGKEVDVKRAQSKNDPQSLQLRRQQRFDNPDGSMGTGMGPGMGGRMQQGNRFATGSNSYGGGNMGGNGWGMNPMMMGMMGQNAAGGFDPNAMAQMYQSMGWNPQMAWQQMMASMSQGGAGGAGGMDVNAMMGGMGAMGGMGNMSPPPANSMSPTLAAGSANGGNGRASSNGPSGPNGDDRHDRSDRGGQRGDSHTSGNGGGGSRAGLPSKPGYDSRDSRERSPARGGSRDDRSYRRERSPYRRDERRQDNGYRNRY</sequence>
<feature type="compositionally biased region" description="Polar residues" evidence="4">
    <location>
        <begin position="467"/>
        <end position="476"/>
    </location>
</feature>
<evidence type="ECO:0000256" key="2">
    <source>
        <dbReference type="ARBA" id="ARBA00022884"/>
    </source>
</evidence>
<feature type="domain" description="RRM" evidence="6">
    <location>
        <begin position="389"/>
        <end position="466"/>
    </location>
</feature>
<dbReference type="SMART" id="SM00360">
    <property type="entry name" value="RRM"/>
    <property type="match status" value="2"/>
</dbReference>
<feature type="region of interest" description="Disordered" evidence="4">
    <location>
        <begin position="463"/>
        <end position="491"/>
    </location>
</feature>
<organism evidence="7">
    <name type="scientific">Pseudozyma antarctica</name>
    <name type="common">Yeast</name>
    <name type="synonym">Candida antarctica</name>
    <dbReference type="NCBI Taxonomy" id="84753"/>
    <lineage>
        <taxon>Eukaryota</taxon>
        <taxon>Fungi</taxon>
        <taxon>Dikarya</taxon>
        <taxon>Basidiomycota</taxon>
        <taxon>Ustilaginomycotina</taxon>
        <taxon>Ustilaginomycetes</taxon>
        <taxon>Ustilaginales</taxon>
        <taxon>Ustilaginaceae</taxon>
        <taxon>Moesziomyces</taxon>
    </lineage>
</organism>
<dbReference type="Proteomes" id="UP000053758">
    <property type="component" value="Unassembled WGS sequence"/>
</dbReference>
<dbReference type="Pfam" id="PF00076">
    <property type="entry name" value="RRM_1"/>
    <property type="match status" value="2"/>
</dbReference>
<dbReference type="PANTHER" id="PTHR48032">
    <property type="entry name" value="RNA-BINDING PROTEIN MUSASHI HOMOLOG RBP6"/>
    <property type="match status" value="1"/>
</dbReference>
<feature type="compositionally biased region" description="Basic and acidic residues" evidence="4">
    <location>
        <begin position="667"/>
        <end position="710"/>
    </location>
</feature>
<keyword evidence="8" id="KW-1185">Reference proteome</keyword>
<protein>
    <submittedName>
        <fullName evidence="7">mRNA cleavage factor complex subunit</fullName>
    </submittedName>
</protein>
<feature type="compositionally biased region" description="Low complexity" evidence="4">
    <location>
        <begin position="620"/>
        <end position="630"/>
    </location>
</feature>
<keyword evidence="5" id="KW-0812">Transmembrane</keyword>
<proteinExistence type="predicted"/>
<evidence type="ECO:0000256" key="5">
    <source>
        <dbReference type="SAM" id="Phobius"/>
    </source>
</evidence>
<dbReference type="EMBL" id="DF830074">
    <property type="protein sequence ID" value="GAK65075.1"/>
    <property type="molecule type" value="Genomic_DNA"/>
</dbReference>
<evidence type="ECO:0000256" key="4">
    <source>
        <dbReference type="SAM" id="MobiDB-lite"/>
    </source>
</evidence>
<reference evidence="7" key="1">
    <citation type="submission" date="2014-07" db="EMBL/GenBank/DDBJ databases">
        <title>Draft genome sequence of the yeast Pseudozyma antarctica JCM 10317 known as a producer of lipase B which used in a wide range of industrial applications.</title>
        <authorList>
            <person name="Morita T."/>
            <person name="Saika A."/>
            <person name="Koike H."/>
        </authorList>
    </citation>
    <scope>NUCLEOTIDE SEQUENCE</scope>
    <source>
        <strain evidence="7">JCM 10317</strain>
    </source>
</reference>
<feature type="region of interest" description="Disordered" evidence="4">
    <location>
        <begin position="596"/>
        <end position="710"/>
    </location>
</feature>